<keyword evidence="13" id="KW-0479">Metal-binding</keyword>
<feature type="transmembrane region" description="Helical" evidence="14">
    <location>
        <begin position="457"/>
        <end position="482"/>
    </location>
</feature>
<evidence type="ECO:0000313" key="15">
    <source>
        <dbReference type="EMBL" id="RKS84435.1"/>
    </source>
</evidence>
<evidence type="ECO:0000256" key="3">
    <source>
        <dbReference type="ARBA" id="ARBA00022448"/>
    </source>
</evidence>
<feature type="transmembrane region" description="Helical" evidence="14">
    <location>
        <begin position="185"/>
        <end position="205"/>
    </location>
</feature>
<comment type="caution">
    <text evidence="15">The sequence shown here is derived from an EMBL/GenBank/DDBJ whole genome shotgun (WGS) entry which is preliminary data.</text>
</comment>
<evidence type="ECO:0000256" key="5">
    <source>
        <dbReference type="ARBA" id="ARBA00022519"/>
    </source>
</evidence>
<feature type="binding site" evidence="13">
    <location>
        <position position="320"/>
    </location>
    <ligand>
        <name>K(+)</name>
        <dbReference type="ChEBI" id="CHEBI:29103"/>
    </ligand>
</feature>
<protein>
    <recommendedName>
        <fullName evidence="12">Trk system potassium uptake protein</fullName>
    </recommendedName>
</protein>
<dbReference type="GO" id="GO:0005886">
    <property type="term" value="C:plasma membrane"/>
    <property type="evidence" value="ECO:0007669"/>
    <property type="project" value="UniProtKB-SubCell"/>
</dbReference>
<dbReference type="Proteomes" id="UP000278542">
    <property type="component" value="Unassembled WGS sequence"/>
</dbReference>
<sequence>MMHWRSIIRIVGLLIALLSVFMLIPALVAVIYRDGGGTIFIQSFVVALFLGSVLWLPNRKHKNDLSTREGFLIVVLFWLVLGTIGSFPFIFDKHLNLNLTTAFFESFSGLTTTGATSLTHLDSLPKALLFYRQLLQWLGGMGIIVLAVAILPLLGVGGMQLYRAEIPGPQKDNKMRPRIAQTAKTLWLIYIILTIICALCLWFAGMDVFDAICHSFSTISMGGYSTHDSSLAYFDNPIINYIITFFLILSGCNFGLHFTTFNQLSLRHYFRDQEFRTFLMILGSLVVICILVIYLSTAGFSFASSIDKIVLQVVSIATTTGFSVDDTNHWPPVLPILLLCASFIGGCAGSTGGGMKVVRIILLSMQGSRELKRLIHPNAIYSLKLNNRVLPERIIEAVWGFFSAYALVFLVSFFIVMASGVDAMDAFYIVSSSLNNLGIGIGDASDSFHNVSDLVKWIMVIDMLFGRLEIFTLLVIFSTAFWKS</sequence>
<evidence type="ECO:0000256" key="10">
    <source>
        <dbReference type="ARBA" id="ARBA00023065"/>
    </source>
</evidence>
<dbReference type="InterPro" id="IPR004772">
    <property type="entry name" value="TrkH"/>
</dbReference>
<dbReference type="AlphaFoldDB" id="A0A495RAJ8"/>
<feature type="transmembrane region" description="Helical" evidence="14">
    <location>
        <begin position="70"/>
        <end position="91"/>
    </location>
</feature>
<evidence type="ECO:0000313" key="16">
    <source>
        <dbReference type="Proteomes" id="UP000278542"/>
    </source>
</evidence>
<dbReference type="Pfam" id="PF02386">
    <property type="entry name" value="TrkH"/>
    <property type="match status" value="1"/>
</dbReference>
<comment type="similarity">
    <text evidence="2 12">Belongs to the TrkH potassium transport family.</text>
</comment>
<evidence type="ECO:0000256" key="6">
    <source>
        <dbReference type="ARBA" id="ARBA00022538"/>
    </source>
</evidence>
<dbReference type="GO" id="GO:0015379">
    <property type="term" value="F:potassium:chloride symporter activity"/>
    <property type="evidence" value="ECO:0007669"/>
    <property type="project" value="InterPro"/>
</dbReference>
<feature type="transmembrane region" description="Helical" evidence="14">
    <location>
        <begin position="397"/>
        <end position="418"/>
    </location>
</feature>
<evidence type="ECO:0000256" key="8">
    <source>
        <dbReference type="ARBA" id="ARBA00022958"/>
    </source>
</evidence>
<feature type="binding site" evidence="13">
    <location>
        <position position="222"/>
    </location>
    <ligand>
        <name>K(+)</name>
        <dbReference type="ChEBI" id="CHEBI:29103"/>
    </ligand>
</feature>
<name>A0A495RAJ8_9GAMM</name>
<gene>
    <name evidence="15" type="ORF">DES39_2109</name>
</gene>
<comment type="subcellular location">
    <subcellularLocation>
        <location evidence="1 12">Cell inner membrane</location>
        <topology evidence="1 12">Multi-pass membrane protein</topology>
    </subcellularLocation>
</comment>
<dbReference type="EMBL" id="RBWY01000006">
    <property type="protein sequence ID" value="RKS84435.1"/>
    <property type="molecule type" value="Genomic_DNA"/>
</dbReference>
<dbReference type="NCBIfam" id="TIGR00933">
    <property type="entry name" value="2a38"/>
    <property type="match status" value="1"/>
</dbReference>
<evidence type="ECO:0000256" key="11">
    <source>
        <dbReference type="ARBA" id="ARBA00023136"/>
    </source>
</evidence>
<keyword evidence="7 14" id="KW-0812">Transmembrane</keyword>
<dbReference type="PANTHER" id="PTHR32024:SF2">
    <property type="entry name" value="TRK SYSTEM POTASSIUM UPTAKE PROTEIN TRKG-RELATED"/>
    <property type="match status" value="1"/>
</dbReference>
<keyword evidence="5 12" id="KW-0997">Cell inner membrane</keyword>
<feature type="transmembrane region" description="Helical" evidence="14">
    <location>
        <begin position="134"/>
        <end position="164"/>
    </location>
</feature>
<keyword evidence="6 12" id="KW-0633">Potassium transport</keyword>
<evidence type="ECO:0000256" key="1">
    <source>
        <dbReference type="ARBA" id="ARBA00004429"/>
    </source>
</evidence>
<evidence type="ECO:0000256" key="9">
    <source>
        <dbReference type="ARBA" id="ARBA00022989"/>
    </source>
</evidence>
<evidence type="ECO:0000256" key="7">
    <source>
        <dbReference type="ARBA" id="ARBA00022692"/>
    </source>
</evidence>
<dbReference type="InterPro" id="IPR003445">
    <property type="entry name" value="Cat_transpt"/>
</dbReference>
<dbReference type="PIRSF" id="PIRSF006247">
    <property type="entry name" value="TrkH"/>
    <property type="match status" value="1"/>
</dbReference>
<feature type="binding site" evidence="13">
    <location>
        <position position="437"/>
    </location>
    <ligand>
        <name>K(+)</name>
        <dbReference type="ChEBI" id="CHEBI:29103"/>
    </ligand>
</feature>
<feature type="transmembrane region" description="Helical" evidence="14">
    <location>
        <begin position="39"/>
        <end position="58"/>
    </location>
</feature>
<dbReference type="PANTHER" id="PTHR32024">
    <property type="entry name" value="TRK SYSTEM POTASSIUM UPTAKE PROTEIN TRKG-RELATED"/>
    <property type="match status" value="1"/>
</dbReference>
<evidence type="ECO:0000256" key="4">
    <source>
        <dbReference type="ARBA" id="ARBA00022475"/>
    </source>
</evidence>
<keyword evidence="10 12" id="KW-0406">Ion transport</keyword>
<feature type="transmembrane region" description="Helical" evidence="14">
    <location>
        <begin position="336"/>
        <end position="362"/>
    </location>
</feature>
<feature type="binding site" evidence="13">
    <location>
        <position position="113"/>
    </location>
    <ligand>
        <name>K(+)</name>
        <dbReference type="ChEBI" id="CHEBI:29103"/>
    </ligand>
</feature>
<keyword evidence="4 12" id="KW-1003">Cell membrane</keyword>
<feature type="binding site" evidence="13">
    <location>
        <position position="436"/>
    </location>
    <ligand>
        <name>K(+)</name>
        <dbReference type="ChEBI" id="CHEBI:29103"/>
    </ligand>
</feature>
<comment type="function">
    <text evidence="12">Low-affinity potassium transport system. Interacts with Trk system potassium uptake protein TrkA.</text>
</comment>
<reference evidence="15 16" key="1">
    <citation type="submission" date="2018-10" db="EMBL/GenBank/DDBJ databases">
        <title>Genomic Encyclopedia of Type Strains, Phase IV (KMG-IV): sequencing the most valuable type-strain genomes for metagenomic binning, comparative biology and taxonomic classification.</title>
        <authorList>
            <person name="Goeker M."/>
        </authorList>
    </citation>
    <scope>NUCLEOTIDE SEQUENCE [LARGE SCALE GENOMIC DNA]</scope>
    <source>
        <strain evidence="15 16">DSM 22228</strain>
    </source>
</reference>
<keyword evidence="16" id="KW-1185">Reference proteome</keyword>
<feature type="binding site" evidence="13">
    <location>
        <position position="112"/>
    </location>
    <ligand>
        <name>K(+)</name>
        <dbReference type="ChEBI" id="CHEBI:29103"/>
    </ligand>
</feature>
<dbReference type="GO" id="GO:0046872">
    <property type="term" value="F:metal ion binding"/>
    <property type="evidence" value="ECO:0007669"/>
    <property type="project" value="UniProtKB-KW"/>
</dbReference>
<feature type="binding site" evidence="13">
    <location>
        <position position="319"/>
    </location>
    <ligand>
        <name>K(+)</name>
        <dbReference type="ChEBI" id="CHEBI:29103"/>
    </ligand>
</feature>
<keyword evidence="11 12" id="KW-0472">Membrane</keyword>
<feature type="transmembrane region" description="Helical" evidence="14">
    <location>
        <begin position="238"/>
        <end position="256"/>
    </location>
</feature>
<organism evidence="15 16">
    <name type="scientific">Orbus hercynius</name>
    <dbReference type="NCBI Taxonomy" id="593135"/>
    <lineage>
        <taxon>Bacteria</taxon>
        <taxon>Pseudomonadati</taxon>
        <taxon>Pseudomonadota</taxon>
        <taxon>Gammaproteobacteria</taxon>
        <taxon>Orbales</taxon>
        <taxon>Orbaceae</taxon>
        <taxon>Orbus</taxon>
    </lineage>
</organism>
<accession>A0A495RAJ8</accession>
<evidence type="ECO:0000256" key="12">
    <source>
        <dbReference type="PIRNR" id="PIRNR006247"/>
    </source>
</evidence>
<keyword evidence="8 12" id="KW-0630">Potassium</keyword>
<evidence type="ECO:0000256" key="2">
    <source>
        <dbReference type="ARBA" id="ARBA00009137"/>
    </source>
</evidence>
<keyword evidence="3 12" id="KW-0813">Transport</keyword>
<keyword evidence="9 14" id="KW-1133">Transmembrane helix</keyword>
<proteinExistence type="inferred from homology"/>
<evidence type="ECO:0000256" key="14">
    <source>
        <dbReference type="SAM" id="Phobius"/>
    </source>
</evidence>
<evidence type="ECO:0000256" key="13">
    <source>
        <dbReference type="PIRSR" id="PIRSR006247-1"/>
    </source>
</evidence>
<feature type="transmembrane region" description="Helical" evidence="14">
    <location>
        <begin position="277"/>
        <end position="295"/>
    </location>
</feature>